<dbReference type="InterPro" id="IPR026820">
    <property type="entry name" value="VioB/RebD_dom"/>
</dbReference>
<organism evidence="3 4">
    <name type="scientific">Methylovulum psychrotolerans</name>
    <dbReference type="NCBI Taxonomy" id="1704499"/>
    <lineage>
        <taxon>Bacteria</taxon>
        <taxon>Pseudomonadati</taxon>
        <taxon>Pseudomonadota</taxon>
        <taxon>Gammaproteobacteria</taxon>
        <taxon>Methylococcales</taxon>
        <taxon>Methylococcaceae</taxon>
        <taxon>Methylovulum</taxon>
    </lineage>
</organism>
<dbReference type="OrthoDB" id="9795032at2"/>
<dbReference type="AlphaFoldDB" id="A0A1Z4BXN7"/>
<dbReference type="Pfam" id="PF12902">
    <property type="entry name" value="Ferritin-like"/>
    <property type="match status" value="1"/>
</dbReference>
<dbReference type="InterPro" id="IPR012347">
    <property type="entry name" value="Ferritin-like"/>
</dbReference>
<proteinExistence type="predicted"/>
<dbReference type="KEGG" id="mpsy:CEK71_08030"/>
<name>A0A1Z4BXN7_9GAMM</name>
<protein>
    <recommendedName>
        <fullName evidence="2">Iminophenyl-pyruvate dimer synthase domain-containing protein</fullName>
    </recommendedName>
</protein>
<reference evidence="3 4" key="1">
    <citation type="submission" date="2017-06" db="EMBL/GenBank/DDBJ databases">
        <title>Genome Sequencing of the methanotroph Methylovulum psychrotolerants str. HV10-M2 isolated from a high-altitude environment.</title>
        <authorList>
            <person name="Mateos-Rivera A."/>
        </authorList>
    </citation>
    <scope>NUCLEOTIDE SEQUENCE [LARGE SCALE GENOMIC DNA]</scope>
    <source>
        <strain evidence="3 4">HV10_M2</strain>
    </source>
</reference>
<dbReference type="Proteomes" id="UP000197019">
    <property type="component" value="Chromosome"/>
</dbReference>
<evidence type="ECO:0000313" key="4">
    <source>
        <dbReference type="Proteomes" id="UP000197019"/>
    </source>
</evidence>
<keyword evidence="4" id="KW-1185">Reference proteome</keyword>
<evidence type="ECO:0000259" key="2">
    <source>
        <dbReference type="Pfam" id="PF12902"/>
    </source>
</evidence>
<dbReference type="PANTHER" id="PTHR34400:SF4">
    <property type="entry name" value="MEMBRANE PROTEIN"/>
    <property type="match status" value="1"/>
</dbReference>
<dbReference type="PANTHER" id="PTHR34400">
    <property type="match status" value="1"/>
</dbReference>
<dbReference type="Gene3D" id="1.20.1260.10">
    <property type="match status" value="1"/>
</dbReference>
<feature type="region of interest" description="Disordered" evidence="1">
    <location>
        <begin position="348"/>
        <end position="367"/>
    </location>
</feature>
<evidence type="ECO:0000256" key="1">
    <source>
        <dbReference type="SAM" id="MobiDB-lite"/>
    </source>
</evidence>
<dbReference type="RefSeq" id="WP_088618906.1">
    <property type="nucleotide sequence ID" value="NZ_CP022129.1"/>
</dbReference>
<sequence length="367" mass="40550">MNHTTACAKINSKEELQHYLQTALQLEHSTIPVYLTALYSIHPGTNLDATLILRAALVEEMLHLTLAANVLNAIGGKPDLAAADFIPLYPTYLPSGETDFQVSTEKFSLQAIETFLNIERPALRPVHLPHGLRGHIVHKHKDRHCHCILDKALIACGKSADMHFYSIGEFYEAIIDGLDTVYAQLGEALFSGDEALQIGPKYYYSGGGDIIVVNNLETAKAALNLIIEQGEGYADSVYSSSGEIGHYYRFQQIQKGRYYVHGDPVNQPSGDFFTVDWDAVYDLKSNAHLTDYPQGTEVYQAASDFEAAYYDFLRHITDAYNGKPEYLIPAVGGMFRLKELASQLVRNPNPIQGESTNAGPTFGSRAA</sequence>
<feature type="domain" description="Iminophenyl-pyruvate dimer synthase" evidence="2">
    <location>
        <begin position="20"/>
        <end position="254"/>
    </location>
</feature>
<accession>A0A1Z4BXN7</accession>
<evidence type="ECO:0000313" key="3">
    <source>
        <dbReference type="EMBL" id="ASF46032.1"/>
    </source>
</evidence>
<feature type="compositionally biased region" description="Polar residues" evidence="1">
    <location>
        <begin position="348"/>
        <end position="359"/>
    </location>
</feature>
<dbReference type="EMBL" id="CP022129">
    <property type="protein sequence ID" value="ASF46032.1"/>
    <property type="molecule type" value="Genomic_DNA"/>
</dbReference>
<gene>
    <name evidence="3" type="ORF">CEK71_08030</name>
</gene>